<accession>K7AI03</accession>
<gene>
    <name evidence="1" type="ORF">GPLA_3996</name>
</gene>
<dbReference type="STRING" id="1129793.GPLA_3996"/>
<dbReference type="NCBIfam" id="TIGR02450">
    <property type="entry name" value="TIGR02450 family Trp-rich protein"/>
    <property type="match status" value="1"/>
</dbReference>
<sequence length="71" mass="8468">MNQINPKKLLNSKWTAITPKNKEKHFIVTDMEFDEEGLVLSCCIEAIMSKRTIRLNWHDLKDTRHWAQGWK</sequence>
<evidence type="ECO:0000313" key="1">
    <source>
        <dbReference type="EMBL" id="GAC34875.1"/>
    </source>
</evidence>
<name>K7AI03_9ALTE</name>
<protein>
    <recommendedName>
        <fullName evidence="3">TIGR02450 family Trp-rich protein</fullName>
    </recommendedName>
</protein>
<organism evidence="1 2">
    <name type="scientific">Paraglaciecola polaris LMG 21857</name>
    <dbReference type="NCBI Taxonomy" id="1129793"/>
    <lineage>
        <taxon>Bacteria</taxon>
        <taxon>Pseudomonadati</taxon>
        <taxon>Pseudomonadota</taxon>
        <taxon>Gammaproteobacteria</taxon>
        <taxon>Alteromonadales</taxon>
        <taxon>Alteromonadaceae</taxon>
        <taxon>Paraglaciecola</taxon>
    </lineage>
</organism>
<reference evidence="2" key="1">
    <citation type="journal article" date="2014" name="Environ. Microbiol.">
        <title>Comparative genomics of the marine bacterial genus Glaciecola reveals the high degree of genomic diversity and genomic characteristic for cold adaptation.</title>
        <authorList>
            <person name="Qin Q.L."/>
            <person name="Xie B.B."/>
            <person name="Yu Y."/>
            <person name="Shu Y.L."/>
            <person name="Rong J.C."/>
            <person name="Zhang Y.J."/>
            <person name="Zhao D.L."/>
            <person name="Chen X.L."/>
            <person name="Zhang X.Y."/>
            <person name="Chen B."/>
            <person name="Zhou B.C."/>
            <person name="Zhang Y.Z."/>
        </authorList>
    </citation>
    <scope>NUCLEOTIDE SEQUENCE [LARGE SCALE GENOMIC DNA]</scope>
    <source>
        <strain evidence="2">LMG 21857</strain>
    </source>
</reference>
<comment type="caution">
    <text evidence="1">The sequence shown here is derived from an EMBL/GenBank/DDBJ whole genome shotgun (WGS) entry which is preliminary data.</text>
</comment>
<dbReference type="InterPro" id="IPR012663">
    <property type="entry name" value="CHP02450_Tryp"/>
</dbReference>
<proteinExistence type="predicted"/>
<evidence type="ECO:0008006" key="3">
    <source>
        <dbReference type="Google" id="ProtNLM"/>
    </source>
</evidence>
<dbReference type="EMBL" id="BAER01000118">
    <property type="protein sequence ID" value="GAC34875.1"/>
    <property type="molecule type" value="Genomic_DNA"/>
</dbReference>
<dbReference type="RefSeq" id="WP_007106640.1">
    <property type="nucleotide sequence ID" value="NZ_BAER01000118.1"/>
</dbReference>
<dbReference type="Proteomes" id="UP000006322">
    <property type="component" value="Unassembled WGS sequence"/>
</dbReference>
<dbReference type="AlphaFoldDB" id="K7AI03"/>
<dbReference type="OrthoDB" id="5592973at2"/>
<dbReference type="Pfam" id="PF09493">
    <property type="entry name" value="DUF2389"/>
    <property type="match status" value="1"/>
</dbReference>
<evidence type="ECO:0000313" key="2">
    <source>
        <dbReference type="Proteomes" id="UP000006322"/>
    </source>
</evidence>
<keyword evidence="2" id="KW-1185">Reference proteome</keyword>